<dbReference type="HOGENOM" id="CLU_009583_14_4_11"/>
<accession>E6SBZ3</accession>
<organism evidence="3 4">
    <name type="scientific">Intrasporangium calvum (strain ATCC 23552 / DSM 43043 / JCM 3097 / NBRC 12989 / NCIMB 10167 / NRRL B-3866 / 7 KIP)</name>
    <dbReference type="NCBI Taxonomy" id="710696"/>
    <lineage>
        <taxon>Bacteria</taxon>
        <taxon>Bacillati</taxon>
        <taxon>Actinomycetota</taxon>
        <taxon>Actinomycetes</taxon>
        <taxon>Micrococcales</taxon>
        <taxon>Intrasporangiaceae</taxon>
        <taxon>Intrasporangium</taxon>
    </lineage>
</organism>
<dbReference type="InterPro" id="IPR001296">
    <property type="entry name" value="Glyco_trans_1"/>
</dbReference>
<dbReference type="GO" id="GO:0016740">
    <property type="term" value="F:transferase activity"/>
    <property type="evidence" value="ECO:0007669"/>
    <property type="project" value="UniProtKB-KW"/>
</dbReference>
<evidence type="ECO:0000259" key="2">
    <source>
        <dbReference type="Pfam" id="PF00534"/>
    </source>
</evidence>
<gene>
    <name evidence="3" type="ordered locus">Intca_3045</name>
</gene>
<dbReference type="PANTHER" id="PTHR12526:SF572">
    <property type="entry name" value="BLL5144 PROTEIN"/>
    <property type="match status" value="1"/>
</dbReference>
<proteinExistence type="predicted"/>
<dbReference type="Gene3D" id="3.40.50.2000">
    <property type="entry name" value="Glycogen Phosphorylase B"/>
    <property type="match status" value="2"/>
</dbReference>
<evidence type="ECO:0000256" key="1">
    <source>
        <dbReference type="ARBA" id="ARBA00022679"/>
    </source>
</evidence>
<feature type="domain" description="Glycosyl transferase family 1" evidence="2">
    <location>
        <begin position="204"/>
        <end position="368"/>
    </location>
</feature>
<dbReference type="Pfam" id="PF00534">
    <property type="entry name" value="Glycos_transf_1"/>
    <property type="match status" value="1"/>
</dbReference>
<protein>
    <submittedName>
        <fullName evidence="3">Glycosyl transferase group 1</fullName>
    </submittedName>
</protein>
<reference evidence="3 4" key="1">
    <citation type="journal article" date="2010" name="Stand. Genomic Sci.">
        <title>Complete genome sequence of Intrasporangium calvum type strain (7 KIP).</title>
        <authorList>
            <person name="Del Rio T.G."/>
            <person name="Chertkov O."/>
            <person name="Yasawong M."/>
            <person name="Lucas S."/>
            <person name="Deshpande S."/>
            <person name="Cheng J.F."/>
            <person name="Detter C."/>
            <person name="Tapia R."/>
            <person name="Han C."/>
            <person name="Goodwin L."/>
            <person name="Pitluck S."/>
            <person name="Liolios K."/>
            <person name="Ivanova N."/>
            <person name="Mavromatis K."/>
            <person name="Pati A."/>
            <person name="Chen A."/>
            <person name="Palaniappan K."/>
            <person name="Land M."/>
            <person name="Hauser L."/>
            <person name="Chang Y.J."/>
            <person name="Jeffries C.D."/>
            <person name="Rohde M."/>
            <person name="Pukall R."/>
            <person name="Sikorski J."/>
            <person name="Goker M."/>
            <person name="Woyke T."/>
            <person name="Bristow J."/>
            <person name="Eisen J.A."/>
            <person name="Markowitz V."/>
            <person name="Hugenholtz P."/>
            <person name="Kyrpides N.C."/>
            <person name="Klenk H.P."/>
            <person name="Lapidus A."/>
        </authorList>
    </citation>
    <scope>NUCLEOTIDE SEQUENCE [LARGE SCALE GENOMIC DNA]</scope>
    <source>
        <strain evidence="4">ATCC 23552 / DSM 43043 / JCM 3097 / NBRC 12989 / 7 KIP</strain>
    </source>
</reference>
<dbReference type="STRING" id="710696.Intca_3045"/>
<sequence>MAVFGVSLSPLDREGTHVSTSYGFLSTYPPTQCGLATFTSALVSSLRSPRDVVGIVDVVDVASSRRPAEVRHQWVRGQRGGAESAAARLNGFDIVLVQHEYGIFGGPDGQDVLDVVRAVTRPVITVLHTVLNTPTLRQKAILDELILLSDTVVTMTLTAKERLVHRYLVDGAKVMVIPHGAIDTRVGDQASARLSGGRTAARAAGEGPIVLTWGLLGEGKGIEWGISAMAQLRDIHPAPRYHVVGQTHPKVLERDGEAYRHGLEARARELGVDDVVTFDARYLATGELGRLVQEADVILLPYDSREQVTSGVLVEAVTAGKPVVSTGFPHAVELLSSGAGLLVERQNPAAIAAALRRVLTEPGLAGSLAAEADRLSPALLWSAVAQQYRDLASSALDTESDRVSA</sequence>
<dbReference type="PANTHER" id="PTHR12526">
    <property type="entry name" value="GLYCOSYLTRANSFERASE"/>
    <property type="match status" value="1"/>
</dbReference>
<dbReference type="AlphaFoldDB" id="E6SBZ3"/>
<dbReference type="eggNOG" id="COG0438">
    <property type="taxonomic scope" value="Bacteria"/>
</dbReference>
<dbReference type="KEGG" id="ica:Intca_3045"/>
<evidence type="ECO:0000313" key="4">
    <source>
        <dbReference type="Proteomes" id="UP000008914"/>
    </source>
</evidence>
<keyword evidence="1 3" id="KW-0808">Transferase</keyword>
<evidence type="ECO:0000313" key="3">
    <source>
        <dbReference type="EMBL" id="ADU49533.1"/>
    </source>
</evidence>
<dbReference type="RefSeq" id="WP_013493845.1">
    <property type="nucleotide sequence ID" value="NC_014830.1"/>
</dbReference>
<dbReference type="SUPFAM" id="SSF53756">
    <property type="entry name" value="UDP-Glycosyltransferase/glycogen phosphorylase"/>
    <property type="match status" value="1"/>
</dbReference>
<name>E6SBZ3_INTC7</name>
<dbReference type="Proteomes" id="UP000008914">
    <property type="component" value="Chromosome"/>
</dbReference>
<keyword evidence="4" id="KW-1185">Reference proteome</keyword>
<dbReference type="EMBL" id="CP002343">
    <property type="protein sequence ID" value="ADU49533.1"/>
    <property type="molecule type" value="Genomic_DNA"/>
</dbReference>